<evidence type="ECO:0000313" key="1">
    <source>
        <dbReference type="EMBL" id="KAI7985090.1"/>
    </source>
</evidence>
<organism evidence="1 2">
    <name type="scientific">Camellia lanceoleosa</name>
    <dbReference type="NCBI Taxonomy" id="1840588"/>
    <lineage>
        <taxon>Eukaryota</taxon>
        <taxon>Viridiplantae</taxon>
        <taxon>Streptophyta</taxon>
        <taxon>Embryophyta</taxon>
        <taxon>Tracheophyta</taxon>
        <taxon>Spermatophyta</taxon>
        <taxon>Magnoliopsida</taxon>
        <taxon>eudicotyledons</taxon>
        <taxon>Gunneridae</taxon>
        <taxon>Pentapetalae</taxon>
        <taxon>asterids</taxon>
        <taxon>Ericales</taxon>
        <taxon>Theaceae</taxon>
        <taxon>Camellia</taxon>
    </lineage>
</organism>
<dbReference type="Proteomes" id="UP001060215">
    <property type="component" value="Chromosome 15"/>
</dbReference>
<keyword evidence="2" id="KW-1185">Reference proteome</keyword>
<name>A0ACC0F967_9ERIC</name>
<dbReference type="EMBL" id="CM045772">
    <property type="protein sequence ID" value="KAI7985090.1"/>
    <property type="molecule type" value="Genomic_DNA"/>
</dbReference>
<comment type="caution">
    <text evidence="1">The sequence shown here is derived from an EMBL/GenBank/DDBJ whole genome shotgun (WGS) entry which is preliminary data.</text>
</comment>
<reference evidence="1 2" key="1">
    <citation type="journal article" date="2022" name="Plant J.">
        <title>Chromosome-level genome of Camellia lanceoleosa provides a valuable resource for understanding genome evolution and self-incompatibility.</title>
        <authorList>
            <person name="Gong W."/>
            <person name="Xiao S."/>
            <person name="Wang L."/>
            <person name="Liao Z."/>
            <person name="Chang Y."/>
            <person name="Mo W."/>
            <person name="Hu G."/>
            <person name="Li W."/>
            <person name="Zhao G."/>
            <person name="Zhu H."/>
            <person name="Hu X."/>
            <person name="Ji K."/>
            <person name="Xiang X."/>
            <person name="Song Q."/>
            <person name="Yuan D."/>
            <person name="Jin S."/>
            <person name="Zhang L."/>
        </authorList>
    </citation>
    <scope>NUCLEOTIDE SEQUENCE [LARGE SCALE GENOMIC DNA]</scope>
    <source>
        <strain evidence="1">SQ_2022a</strain>
    </source>
</reference>
<protein>
    <submittedName>
        <fullName evidence="1">Uncharacterized protein</fullName>
    </submittedName>
</protein>
<sequence length="161" mass="18112">MEIQEPQNSTRTLEKASPINGNSVKHENEDTDSFRSDAEPFHGRWYEKEGSDLVKNKELVTRDHKLELCAYCNALKALFASGPLSWEDEMEVTDLRLSLHILDDEHLVELRNLIFKKGWTIILTSLGAIATPKMLNDGAVEYEDGTPTTVTGNLPNPVFVV</sequence>
<evidence type="ECO:0000313" key="2">
    <source>
        <dbReference type="Proteomes" id="UP001060215"/>
    </source>
</evidence>
<proteinExistence type="predicted"/>
<gene>
    <name evidence="1" type="ORF">LOK49_LG14G01802</name>
</gene>
<accession>A0ACC0F967</accession>